<dbReference type="Pfam" id="PF01926">
    <property type="entry name" value="MMR_HSR1"/>
    <property type="match status" value="2"/>
</dbReference>
<dbReference type="InterPro" id="IPR015946">
    <property type="entry name" value="KH_dom-like_a/b"/>
</dbReference>
<feature type="domain" description="EngA-type G" evidence="12">
    <location>
        <begin position="3"/>
        <end position="166"/>
    </location>
</feature>
<evidence type="ECO:0000256" key="5">
    <source>
        <dbReference type="ARBA" id="ARBA00022741"/>
    </source>
</evidence>
<dbReference type="InterPro" id="IPR016484">
    <property type="entry name" value="GTPase_Der"/>
</dbReference>
<dbReference type="InterPro" id="IPR006073">
    <property type="entry name" value="GTP-bd"/>
</dbReference>
<evidence type="ECO:0000256" key="7">
    <source>
        <dbReference type="ARBA" id="ARBA00032345"/>
    </source>
</evidence>
<dbReference type="Gene3D" id="3.40.50.300">
    <property type="entry name" value="P-loop containing nucleotide triphosphate hydrolases"/>
    <property type="match status" value="2"/>
</dbReference>
<feature type="binding site" evidence="8">
    <location>
        <begin position="190"/>
        <end position="197"/>
    </location>
    <ligand>
        <name>GTP</name>
        <dbReference type="ChEBI" id="CHEBI:37565"/>
        <label>2</label>
    </ligand>
</feature>
<dbReference type="HOGENOM" id="CLU_016077_6_2_6"/>
<evidence type="ECO:0000256" key="2">
    <source>
        <dbReference type="ARBA" id="ARBA00020953"/>
    </source>
</evidence>
<dbReference type="InterPro" id="IPR005225">
    <property type="entry name" value="Small_GTP-bd"/>
</dbReference>
<evidence type="ECO:0000256" key="9">
    <source>
        <dbReference type="PROSITE-ProRule" id="PRU01049"/>
    </source>
</evidence>
<feature type="binding site" evidence="8">
    <location>
        <begin position="9"/>
        <end position="16"/>
    </location>
    <ligand>
        <name>GTP</name>
        <dbReference type="ChEBI" id="CHEBI:37565"/>
        <label>1</label>
    </ligand>
</feature>
<feature type="domain" description="EngA-type G" evidence="12">
    <location>
        <begin position="184"/>
        <end position="358"/>
    </location>
</feature>
<dbReference type="Proteomes" id="UP000029672">
    <property type="component" value="Chromosome"/>
</dbReference>
<dbReference type="HAMAP" id="MF_00195">
    <property type="entry name" value="GTPase_Der"/>
    <property type="match status" value="1"/>
</dbReference>
<feature type="binding site" evidence="8">
    <location>
        <begin position="237"/>
        <end position="241"/>
    </location>
    <ligand>
        <name>GTP</name>
        <dbReference type="ChEBI" id="CHEBI:37565"/>
        <label>2</label>
    </ligand>
</feature>
<dbReference type="NCBIfam" id="TIGR00231">
    <property type="entry name" value="small_GTP"/>
    <property type="match status" value="2"/>
</dbReference>
<dbReference type="CDD" id="cd01895">
    <property type="entry name" value="EngA2"/>
    <property type="match status" value="1"/>
</dbReference>
<dbReference type="PRINTS" id="PR00326">
    <property type="entry name" value="GTP1OBG"/>
</dbReference>
<dbReference type="InterPro" id="IPR027417">
    <property type="entry name" value="P-loop_NTPase"/>
</dbReference>
<evidence type="ECO:0000256" key="11">
    <source>
        <dbReference type="SAM" id="MobiDB-lite"/>
    </source>
</evidence>
<dbReference type="OrthoDB" id="9805918at2"/>
<keyword evidence="14" id="KW-1185">Reference proteome</keyword>
<dbReference type="FunFam" id="3.40.50.300:FF:000057">
    <property type="entry name" value="GTPase Der"/>
    <property type="match status" value="1"/>
</dbReference>
<comment type="function">
    <text evidence="8 10">GTPase that plays an essential role in the late steps of ribosome biogenesis.</text>
</comment>
<dbReference type="PIRSF" id="PIRSF006485">
    <property type="entry name" value="GTP-binding_EngA"/>
    <property type="match status" value="1"/>
</dbReference>
<dbReference type="Pfam" id="PF14714">
    <property type="entry name" value="KH_dom-like"/>
    <property type="match status" value="1"/>
</dbReference>
<evidence type="ECO:0000313" key="13">
    <source>
        <dbReference type="EMBL" id="AIT09264.1"/>
    </source>
</evidence>
<keyword evidence="5 8" id="KW-0547">Nucleotide-binding</keyword>
<dbReference type="CDD" id="cd01894">
    <property type="entry name" value="EngA1"/>
    <property type="match status" value="1"/>
</dbReference>
<accession>A0A097ENX4</accession>
<comment type="similarity">
    <text evidence="1 8 9 10">Belongs to the TRAFAC class TrmE-Era-EngA-EngB-Septin-like GTPase superfamily. EngA (Der) GTPase family.</text>
</comment>
<dbReference type="PANTHER" id="PTHR43834">
    <property type="entry name" value="GTPASE DER"/>
    <property type="match status" value="1"/>
</dbReference>
<evidence type="ECO:0000256" key="8">
    <source>
        <dbReference type="HAMAP-Rule" id="MF_00195"/>
    </source>
</evidence>
<dbReference type="FunFam" id="3.30.300.20:FF:000004">
    <property type="entry name" value="GTPase Der"/>
    <property type="match status" value="1"/>
</dbReference>
<dbReference type="FunFam" id="3.40.50.300:FF:000040">
    <property type="entry name" value="GTPase Der"/>
    <property type="match status" value="1"/>
</dbReference>
<keyword evidence="3 8" id="KW-0690">Ribosome biogenesis</keyword>
<dbReference type="AlphaFoldDB" id="A0A097ENX4"/>
<proteinExistence type="inferred from homology"/>
<feature type="binding site" evidence="8">
    <location>
        <begin position="56"/>
        <end position="60"/>
    </location>
    <ligand>
        <name>GTP</name>
        <dbReference type="ChEBI" id="CHEBI:37565"/>
        <label>1</label>
    </ligand>
</feature>
<keyword evidence="4 10" id="KW-0677">Repeat</keyword>
<dbReference type="RefSeq" id="WP_040008865.1">
    <property type="nucleotide sequence ID" value="NZ_CP009574.1"/>
</dbReference>
<comment type="subunit">
    <text evidence="8">Associates with the 50S ribosomal subunit.</text>
</comment>
<dbReference type="PANTHER" id="PTHR43834:SF6">
    <property type="entry name" value="GTPASE DER"/>
    <property type="match status" value="1"/>
</dbReference>
<evidence type="ECO:0000256" key="3">
    <source>
        <dbReference type="ARBA" id="ARBA00022517"/>
    </source>
</evidence>
<dbReference type="PROSITE" id="PS51712">
    <property type="entry name" value="G_ENGA"/>
    <property type="match status" value="2"/>
</dbReference>
<dbReference type="GO" id="GO:0043022">
    <property type="term" value="F:ribosome binding"/>
    <property type="evidence" value="ECO:0007669"/>
    <property type="project" value="TreeGrafter"/>
</dbReference>
<dbReference type="InterPro" id="IPR032859">
    <property type="entry name" value="KH_dom-like"/>
</dbReference>
<dbReference type="SUPFAM" id="SSF52540">
    <property type="entry name" value="P-loop containing nucleoside triphosphate hydrolases"/>
    <property type="match status" value="2"/>
</dbReference>
<feature type="binding site" evidence="8">
    <location>
        <begin position="302"/>
        <end position="305"/>
    </location>
    <ligand>
        <name>GTP</name>
        <dbReference type="ChEBI" id="CHEBI:37565"/>
        <label>2</label>
    </ligand>
</feature>
<dbReference type="Gene3D" id="3.30.300.20">
    <property type="match status" value="1"/>
</dbReference>
<name>A0A097ENX4_9GAMM</name>
<evidence type="ECO:0000256" key="6">
    <source>
        <dbReference type="ARBA" id="ARBA00023134"/>
    </source>
</evidence>
<dbReference type="NCBIfam" id="TIGR03594">
    <property type="entry name" value="GTPase_EngA"/>
    <property type="match status" value="1"/>
</dbReference>
<protein>
    <recommendedName>
        <fullName evidence="2 8">GTPase Der</fullName>
    </recommendedName>
    <alternativeName>
        <fullName evidence="7 8">GTP-binding protein EngA</fullName>
    </alternativeName>
</protein>
<feature type="binding site" evidence="8">
    <location>
        <begin position="118"/>
        <end position="121"/>
    </location>
    <ligand>
        <name>GTP</name>
        <dbReference type="ChEBI" id="CHEBI:37565"/>
        <label>1</label>
    </ligand>
</feature>
<reference evidence="13 14" key="1">
    <citation type="submission" date="2014-10" db="EMBL/GenBank/DDBJ databases">
        <title>Whole genome sequence of Francisella endociliophora strain FSC1006, isolated from a laboratory culture of the marine ciliate Euplotes raikovi.</title>
        <authorList>
            <person name="Granberg M."/>
            <person name="Backman S."/>
            <person name="Lundmark E."/>
            <person name="Nilsson E."/>
            <person name="Karlsson E."/>
            <person name="Thelaus J."/>
            <person name="Ohrman C."/>
            <person name="Larkeryd A."/>
            <person name="Stenberg P."/>
        </authorList>
    </citation>
    <scope>NUCLEOTIDE SEQUENCE [LARGE SCALE GENOMIC DNA]</scope>
    <source>
        <strain evidence="13 14">FSC1006</strain>
    </source>
</reference>
<evidence type="ECO:0000256" key="10">
    <source>
        <dbReference type="RuleBase" id="RU004481"/>
    </source>
</evidence>
<dbReference type="KEGG" id="frf:LO80_04295"/>
<evidence type="ECO:0000256" key="1">
    <source>
        <dbReference type="ARBA" id="ARBA00008279"/>
    </source>
</evidence>
<dbReference type="InterPro" id="IPR031166">
    <property type="entry name" value="G_ENGA"/>
</dbReference>
<feature type="region of interest" description="Disordered" evidence="11">
    <location>
        <begin position="446"/>
        <end position="465"/>
    </location>
</feature>
<dbReference type="GO" id="GO:0005525">
    <property type="term" value="F:GTP binding"/>
    <property type="evidence" value="ECO:0007669"/>
    <property type="project" value="UniProtKB-UniRule"/>
</dbReference>
<dbReference type="eggNOG" id="COG1160">
    <property type="taxonomic scope" value="Bacteria"/>
</dbReference>
<dbReference type="GO" id="GO:0042254">
    <property type="term" value="P:ribosome biogenesis"/>
    <property type="evidence" value="ECO:0007669"/>
    <property type="project" value="UniProtKB-KW"/>
</dbReference>
<dbReference type="EMBL" id="CP009574">
    <property type="protein sequence ID" value="AIT09264.1"/>
    <property type="molecule type" value="Genomic_DNA"/>
</dbReference>
<gene>
    <name evidence="8" type="primary">der</name>
    <name evidence="13" type="ORF">LO80_04295</name>
</gene>
<evidence type="ECO:0000256" key="4">
    <source>
        <dbReference type="ARBA" id="ARBA00022737"/>
    </source>
</evidence>
<evidence type="ECO:0000259" key="12">
    <source>
        <dbReference type="PROSITE" id="PS51712"/>
    </source>
</evidence>
<organism evidence="13 14">
    <name type="scientific">Candidatus Francisella endociliophora</name>
    <dbReference type="NCBI Taxonomy" id="653937"/>
    <lineage>
        <taxon>Bacteria</taxon>
        <taxon>Pseudomonadati</taxon>
        <taxon>Pseudomonadota</taxon>
        <taxon>Gammaproteobacteria</taxon>
        <taxon>Thiotrichales</taxon>
        <taxon>Francisellaceae</taxon>
        <taxon>Francisella</taxon>
    </lineage>
</organism>
<evidence type="ECO:0000313" key="14">
    <source>
        <dbReference type="Proteomes" id="UP000029672"/>
    </source>
</evidence>
<dbReference type="STRING" id="1547445.LO80_04295"/>
<keyword evidence="6 8" id="KW-0342">GTP-binding</keyword>
<sequence length="465" mass="52280">MSFLVAIVGRANVGKSTLFNVLTNSRDALVFDFEGVTRDRQYGQAKYDGLDYLVVDTGGISDQDAGFDEFMAKQSEMAIDEANLVFFVVDGRSGITSGDEYVANLLRQRDKRVIVVVNKVDGVDEEGAMADFYSFGFDKVFAISAAHRRNTQKLVDKFLKKPLNEYYQDYTQSGEHKEQARHGIHYSLIGRPNVGKSTLTNRMLGEDRVVVFDMPGTTIDSVSIPFERHGKKYTIVDTAGVRKRGKVKQTLEKFSVVKTLQAIQDSNVVVAVVDARTGISDQDLSLIHFAIKNGRALVLAVNKWDGMSEEDKNQVKQDLKRKLFFLQDYVDIHFISALHGTNVGHIFESIDTAYECANKKVTTADATRLMQLAVEAHTPPMVGKFRIKLKYAHVGGHNPPVIVIHGNQVNKLPNSYKRYLENFFREALEFRGTPIAFEFKQSENPFADRKNKRAKDEGSKSKKAR</sequence>